<accession>A0A6A6UIT6</accession>
<evidence type="ECO:0000313" key="3">
    <source>
        <dbReference type="Proteomes" id="UP000799302"/>
    </source>
</evidence>
<reference evidence="2" key="1">
    <citation type="journal article" date="2020" name="Stud. Mycol.">
        <title>101 Dothideomycetes genomes: a test case for predicting lifestyles and emergence of pathogens.</title>
        <authorList>
            <person name="Haridas S."/>
            <person name="Albert R."/>
            <person name="Binder M."/>
            <person name="Bloem J."/>
            <person name="Labutti K."/>
            <person name="Salamov A."/>
            <person name="Andreopoulos B."/>
            <person name="Baker S."/>
            <person name="Barry K."/>
            <person name="Bills G."/>
            <person name="Bluhm B."/>
            <person name="Cannon C."/>
            <person name="Castanera R."/>
            <person name="Culley D."/>
            <person name="Daum C."/>
            <person name="Ezra D."/>
            <person name="Gonzalez J."/>
            <person name="Henrissat B."/>
            <person name="Kuo A."/>
            <person name="Liang C."/>
            <person name="Lipzen A."/>
            <person name="Lutzoni F."/>
            <person name="Magnuson J."/>
            <person name="Mondo S."/>
            <person name="Nolan M."/>
            <person name="Ohm R."/>
            <person name="Pangilinan J."/>
            <person name="Park H.-J."/>
            <person name="Ramirez L."/>
            <person name="Alfaro M."/>
            <person name="Sun H."/>
            <person name="Tritt A."/>
            <person name="Yoshinaga Y."/>
            <person name="Zwiers L.-H."/>
            <person name="Turgeon B."/>
            <person name="Goodwin S."/>
            <person name="Spatafora J."/>
            <person name="Crous P."/>
            <person name="Grigoriev I."/>
        </authorList>
    </citation>
    <scope>NUCLEOTIDE SEQUENCE</scope>
    <source>
        <strain evidence="2">CBS 115976</strain>
    </source>
</reference>
<dbReference type="Proteomes" id="UP000799302">
    <property type="component" value="Unassembled WGS sequence"/>
</dbReference>
<sequence length="83" mass="10048">MLDATWIWVIVIFVELILIIGLISAICWLQMVHERRQADPNNAATVPARQQEDHELEERHAWRFMRRWCIEGVSLLFFERSRW</sequence>
<dbReference type="EMBL" id="MU004233">
    <property type="protein sequence ID" value="KAF2671383.1"/>
    <property type="molecule type" value="Genomic_DNA"/>
</dbReference>
<keyword evidence="1" id="KW-1133">Transmembrane helix</keyword>
<keyword evidence="3" id="KW-1185">Reference proteome</keyword>
<proteinExistence type="predicted"/>
<name>A0A6A6UIT6_9PEZI</name>
<feature type="transmembrane region" description="Helical" evidence="1">
    <location>
        <begin position="6"/>
        <end position="29"/>
    </location>
</feature>
<keyword evidence="1" id="KW-0812">Transmembrane</keyword>
<evidence type="ECO:0000256" key="1">
    <source>
        <dbReference type="SAM" id="Phobius"/>
    </source>
</evidence>
<gene>
    <name evidence="2" type="ORF">BT63DRAFT_453778</name>
</gene>
<dbReference type="AlphaFoldDB" id="A0A6A6UIT6"/>
<protein>
    <submittedName>
        <fullName evidence="2">Uncharacterized protein</fullName>
    </submittedName>
</protein>
<keyword evidence="1" id="KW-0472">Membrane</keyword>
<evidence type="ECO:0000313" key="2">
    <source>
        <dbReference type="EMBL" id="KAF2671383.1"/>
    </source>
</evidence>
<organism evidence="2 3">
    <name type="scientific">Microthyrium microscopicum</name>
    <dbReference type="NCBI Taxonomy" id="703497"/>
    <lineage>
        <taxon>Eukaryota</taxon>
        <taxon>Fungi</taxon>
        <taxon>Dikarya</taxon>
        <taxon>Ascomycota</taxon>
        <taxon>Pezizomycotina</taxon>
        <taxon>Dothideomycetes</taxon>
        <taxon>Dothideomycetes incertae sedis</taxon>
        <taxon>Microthyriales</taxon>
        <taxon>Microthyriaceae</taxon>
        <taxon>Microthyrium</taxon>
    </lineage>
</organism>